<feature type="domain" description="Aminoacyl-transfer RNA synthetases class-II family profile" evidence="8">
    <location>
        <begin position="132"/>
        <end position="438"/>
    </location>
</feature>
<dbReference type="InterPro" id="IPR002312">
    <property type="entry name" value="Asp/Asn-tRNA-synth_IIb"/>
</dbReference>
<dbReference type="NCBIfam" id="TIGR00457">
    <property type="entry name" value="asnS"/>
    <property type="match status" value="1"/>
</dbReference>
<dbReference type="SUPFAM" id="SSF50249">
    <property type="entry name" value="Nucleic acid-binding proteins"/>
    <property type="match status" value="1"/>
</dbReference>
<dbReference type="Gene3D" id="3.30.930.10">
    <property type="entry name" value="Bira Bifunctional Protein, Domain 2"/>
    <property type="match status" value="1"/>
</dbReference>
<keyword evidence="7" id="KW-0963">Cytoplasm</keyword>
<sequence length="438" mass="50137">MTNHVRIADFAANLGQTITIRGWLYNARSSGKLLFLEIRDGSGIVQGIVAKNAVSEEVWNRAAALTQESSIIVTGTPREHPKRPGVYELDVHDLTIVQLAQDYPITPKEHGIEFLMDHRHLWLRSKRQHAILRVRHEVVRAVRDFLDNDGFILADTPILTPAACEGTTTLFELDYFDDGKAYLTQSGQLYNEATAAAFGKVYCFGPTFRAEKSKTRRHLTEFWMVEPEVAYATLEDMMVLAERFLSFIVARVLERRREELKLLERDTGKLEAVTAPFPRLPYDEAVRMLHEAHLAGKLEHDFVWGGDFGAPDETYLAQQFDRPVIVHRYPAQVKAFYMEEDPERPELALCMDVLAPEGYGEIIGGGQRMQSCDRLAHRIAEHNLPREAFEWYLDLRRYGTVPHAGFGMGIERCVAWLCGLEHVRETIPFPRMLYRLRP</sequence>
<evidence type="ECO:0000256" key="2">
    <source>
        <dbReference type="ARBA" id="ARBA00022598"/>
    </source>
</evidence>
<evidence type="ECO:0000256" key="6">
    <source>
        <dbReference type="ARBA" id="ARBA00023146"/>
    </source>
</evidence>
<dbReference type="EMBL" id="CP072642">
    <property type="protein sequence ID" value="QUV93897.1"/>
    <property type="molecule type" value="Genomic_DNA"/>
</dbReference>
<keyword evidence="10" id="KW-1185">Reference proteome</keyword>
<dbReference type="InterPro" id="IPR004364">
    <property type="entry name" value="Aa-tRNA-synt_II"/>
</dbReference>
<keyword evidence="3 7" id="KW-0547">Nucleotide-binding</keyword>
<evidence type="ECO:0000313" key="9">
    <source>
        <dbReference type="EMBL" id="QUV93897.1"/>
    </source>
</evidence>
<organism evidence="9 10">
    <name type="scientific">Chloracidobacterium sp. N</name>
    <dbReference type="NCBI Taxonomy" id="2821540"/>
    <lineage>
        <taxon>Bacteria</taxon>
        <taxon>Pseudomonadati</taxon>
        <taxon>Acidobacteriota</taxon>
        <taxon>Terriglobia</taxon>
        <taxon>Terriglobales</taxon>
        <taxon>Acidobacteriaceae</taxon>
        <taxon>Chloracidobacterium</taxon>
        <taxon>Chloracidobacterium aggregatum</taxon>
    </lineage>
</organism>
<evidence type="ECO:0000259" key="8">
    <source>
        <dbReference type="PROSITE" id="PS50862"/>
    </source>
</evidence>
<comment type="similarity">
    <text evidence="1 7">Belongs to the class-II aminoacyl-tRNA synthetase family.</text>
</comment>
<dbReference type="PANTHER" id="PTHR22594:SF34">
    <property type="entry name" value="ASPARAGINE--TRNA LIGASE, MITOCHONDRIAL-RELATED"/>
    <property type="match status" value="1"/>
</dbReference>
<dbReference type="PANTHER" id="PTHR22594">
    <property type="entry name" value="ASPARTYL/LYSYL-TRNA SYNTHETASE"/>
    <property type="match status" value="1"/>
</dbReference>
<keyword evidence="6 7" id="KW-0030">Aminoacyl-tRNA synthetase</keyword>
<dbReference type="GO" id="GO:0004816">
    <property type="term" value="F:asparagine-tRNA ligase activity"/>
    <property type="evidence" value="ECO:0007669"/>
    <property type="project" value="UniProtKB-EC"/>
</dbReference>
<evidence type="ECO:0000256" key="4">
    <source>
        <dbReference type="ARBA" id="ARBA00022840"/>
    </source>
</evidence>
<dbReference type="PRINTS" id="PR01042">
    <property type="entry name" value="TRNASYNTHASP"/>
</dbReference>
<evidence type="ECO:0000256" key="7">
    <source>
        <dbReference type="HAMAP-Rule" id="MF_00534"/>
    </source>
</evidence>
<dbReference type="InterPro" id="IPR012340">
    <property type="entry name" value="NA-bd_OB-fold"/>
</dbReference>
<protein>
    <recommendedName>
        <fullName evidence="7">Asparagine--tRNA ligase</fullName>
        <ecNumber evidence="7">6.1.1.22</ecNumber>
    </recommendedName>
    <alternativeName>
        <fullName evidence="7">Asparaginyl-tRNA synthetase</fullName>
        <shortName evidence="7">AsnRS</shortName>
    </alternativeName>
</protein>
<gene>
    <name evidence="7 9" type="primary">asnS</name>
    <name evidence="9" type="ORF">J8C05_00050</name>
</gene>
<dbReference type="InterPro" id="IPR004522">
    <property type="entry name" value="Asn-tRNA-ligase"/>
</dbReference>
<evidence type="ECO:0000313" key="10">
    <source>
        <dbReference type="Proteomes" id="UP000677668"/>
    </source>
</evidence>
<comment type="catalytic activity">
    <reaction evidence="7">
        <text>tRNA(Asn) + L-asparagine + ATP = L-asparaginyl-tRNA(Asn) + AMP + diphosphate + H(+)</text>
        <dbReference type="Rhea" id="RHEA:11180"/>
        <dbReference type="Rhea" id="RHEA-COMP:9659"/>
        <dbReference type="Rhea" id="RHEA-COMP:9674"/>
        <dbReference type="ChEBI" id="CHEBI:15378"/>
        <dbReference type="ChEBI" id="CHEBI:30616"/>
        <dbReference type="ChEBI" id="CHEBI:33019"/>
        <dbReference type="ChEBI" id="CHEBI:58048"/>
        <dbReference type="ChEBI" id="CHEBI:78442"/>
        <dbReference type="ChEBI" id="CHEBI:78515"/>
        <dbReference type="ChEBI" id="CHEBI:456215"/>
        <dbReference type="EC" id="6.1.1.22"/>
    </reaction>
</comment>
<dbReference type="InterPro" id="IPR045864">
    <property type="entry name" value="aa-tRNA-synth_II/BPL/LPL"/>
</dbReference>
<accession>A0ABX8AYV2</accession>
<proteinExistence type="inferred from homology"/>
<keyword evidence="4 7" id="KW-0067">ATP-binding</keyword>
<dbReference type="Pfam" id="PF01336">
    <property type="entry name" value="tRNA_anti-codon"/>
    <property type="match status" value="1"/>
</dbReference>
<keyword evidence="2 7" id="KW-0436">Ligase</keyword>
<evidence type="ECO:0000256" key="5">
    <source>
        <dbReference type="ARBA" id="ARBA00022917"/>
    </source>
</evidence>
<evidence type="ECO:0000256" key="1">
    <source>
        <dbReference type="ARBA" id="ARBA00008226"/>
    </source>
</evidence>
<reference evidence="9 10" key="1">
    <citation type="submission" date="2021-03" db="EMBL/GenBank/DDBJ databases">
        <title>Genomic and phenotypic characterization of Chloracidobacterium isolates provides evidence for multiple species.</title>
        <authorList>
            <person name="Saini M.K."/>
            <person name="Costas A.M.G."/>
            <person name="Tank M."/>
            <person name="Bryant D.A."/>
        </authorList>
    </citation>
    <scope>NUCLEOTIDE SEQUENCE [LARGE SCALE GENOMIC DNA]</scope>
    <source>
        <strain evidence="9 10">N</strain>
    </source>
</reference>
<dbReference type="Pfam" id="PF00152">
    <property type="entry name" value="tRNA-synt_2"/>
    <property type="match status" value="1"/>
</dbReference>
<keyword evidence="5 7" id="KW-0648">Protein biosynthesis</keyword>
<dbReference type="RefSeq" id="WP_211422232.1">
    <property type="nucleotide sequence ID" value="NZ_CP072642.1"/>
</dbReference>
<dbReference type="HAMAP" id="MF_00534">
    <property type="entry name" value="Asn_tRNA_synth"/>
    <property type="match status" value="1"/>
</dbReference>
<dbReference type="NCBIfam" id="NF003037">
    <property type="entry name" value="PRK03932.1"/>
    <property type="match status" value="1"/>
</dbReference>
<dbReference type="CDD" id="cd00776">
    <property type="entry name" value="AsxRS_core"/>
    <property type="match status" value="1"/>
</dbReference>
<dbReference type="InterPro" id="IPR004365">
    <property type="entry name" value="NA-bd_OB_tRNA"/>
</dbReference>
<name>A0ABX8AYV2_9BACT</name>
<dbReference type="InterPro" id="IPR006195">
    <property type="entry name" value="aa-tRNA-synth_II"/>
</dbReference>
<dbReference type="Gene3D" id="2.40.50.140">
    <property type="entry name" value="Nucleic acid-binding proteins"/>
    <property type="match status" value="1"/>
</dbReference>
<dbReference type="EC" id="6.1.1.22" evidence="7"/>
<dbReference type="Proteomes" id="UP000677668">
    <property type="component" value="Chromosome 1"/>
</dbReference>
<comment type="subunit">
    <text evidence="7">Homodimer.</text>
</comment>
<dbReference type="SUPFAM" id="SSF55681">
    <property type="entry name" value="Class II aaRS and biotin synthetases"/>
    <property type="match status" value="1"/>
</dbReference>
<dbReference type="PROSITE" id="PS50862">
    <property type="entry name" value="AA_TRNA_LIGASE_II"/>
    <property type="match status" value="1"/>
</dbReference>
<comment type="subcellular location">
    <subcellularLocation>
        <location evidence="7">Cytoplasm</location>
    </subcellularLocation>
</comment>
<evidence type="ECO:0000256" key="3">
    <source>
        <dbReference type="ARBA" id="ARBA00022741"/>
    </source>
</evidence>